<dbReference type="SUPFAM" id="SSF53474">
    <property type="entry name" value="alpha/beta-Hydrolases"/>
    <property type="match status" value="1"/>
</dbReference>
<organism evidence="3 4">
    <name type="scientific">Rubroshorea leprosula</name>
    <dbReference type="NCBI Taxonomy" id="152421"/>
    <lineage>
        <taxon>Eukaryota</taxon>
        <taxon>Viridiplantae</taxon>
        <taxon>Streptophyta</taxon>
        <taxon>Embryophyta</taxon>
        <taxon>Tracheophyta</taxon>
        <taxon>Spermatophyta</taxon>
        <taxon>Magnoliopsida</taxon>
        <taxon>eudicotyledons</taxon>
        <taxon>Gunneridae</taxon>
        <taxon>Pentapetalae</taxon>
        <taxon>rosids</taxon>
        <taxon>malvids</taxon>
        <taxon>Malvales</taxon>
        <taxon>Dipterocarpaceae</taxon>
        <taxon>Rubroshorea</taxon>
    </lineage>
</organism>
<keyword evidence="1" id="KW-0378">Hydrolase</keyword>
<dbReference type="GO" id="GO:0016787">
    <property type="term" value="F:hydrolase activity"/>
    <property type="evidence" value="ECO:0007669"/>
    <property type="project" value="UniProtKB-KW"/>
</dbReference>
<accession>A0AAV5KP26</accession>
<keyword evidence="4" id="KW-1185">Reference proteome</keyword>
<dbReference type="Proteomes" id="UP001054252">
    <property type="component" value="Unassembled WGS sequence"/>
</dbReference>
<name>A0AAV5KP26_9ROSI</name>
<proteinExistence type="inferred from homology"/>
<evidence type="ECO:0000256" key="1">
    <source>
        <dbReference type="ARBA" id="ARBA00022801"/>
    </source>
</evidence>
<comment type="similarity">
    <text evidence="2">Belongs to the AB hydrolase superfamily. Epoxide hydrolase family.</text>
</comment>
<dbReference type="PRINTS" id="PR00412">
    <property type="entry name" value="EPOXHYDRLASE"/>
</dbReference>
<evidence type="ECO:0000256" key="2">
    <source>
        <dbReference type="ARBA" id="ARBA00038334"/>
    </source>
</evidence>
<comment type="caution">
    <text evidence="3">The sequence shown here is derived from an EMBL/GenBank/DDBJ whole genome shotgun (WGS) entry which is preliminary data.</text>
</comment>
<evidence type="ECO:0000313" key="3">
    <source>
        <dbReference type="EMBL" id="GKV26302.1"/>
    </source>
</evidence>
<dbReference type="Gene3D" id="3.40.50.1820">
    <property type="entry name" value="alpha/beta hydrolase"/>
    <property type="match status" value="1"/>
</dbReference>
<evidence type="ECO:0000313" key="4">
    <source>
        <dbReference type="Proteomes" id="UP001054252"/>
    </source>
</evidence>
<dbReference type="InterPro" id="IPR000639">
    <property type="entry name" value="Epox_hydrolase-like"/>
</dbReference>
<protein>
    <submittedName>
        <fullName evidence="3">Uncharacterized protein</fullName>
    </submittedName>
</protein>
<gene>
    <name evidence="3" type="ORF">SLEP1_g35633</name>
</gene>
<dbReference type="PANTHER" id="PTHR43329">
    <property type="entry name" value="EPOXIDE HYDROLASE"/>
    <property type="match status" value="1"/>
</dbReference>
<sequence>MNRIQSAATLASTWSIGDLIALLDAIAADQEKVLVVRHDWGAIIAWYLCLFGPDRLKALVNLSKPQEIEADFAQIGTEKLMKELLAYRVPGPRRFAFLVVRGRCQVLRWQV</sequence>
<dbReference type="AlphaFoldDB" id="A0AAV5KP26"/>
<dbReference type="EMBL" id="BPVZ01000071">
    <property type="protein sequence ID" value="GKV26302.1"/>
    <property type="molecule type" value="Genomic_DNA"/>
</dbReference>
<reference evidence="3 4" key="1">
    <citation type="journal article" date="2021" name="Commun. Biol.">
        <title>The genome of Shorea leprosula (Dipterocarpaceae) highlights the ecological relevance of drought in aseasonal tropical rainforests.</title>
        <authorList>
            <person name="Ng K.K.S."/>
            <person name="Kobayashi M.J."/>
            <person name="Fawcett J.A."/>
            <person name="Hatakeyama M."/>
            <person name="Paape T."/>
            <person name="Ng C.H."/>
            <person name="Ang C.C."/>
            <person name="Tnah L.H."/>
            <person name="Lee C.T."/>
            <person name="Nishiyama T."/>
            <person name="Sese J."/>
            <person name="O'Brien M.J."/>
            <person name="Copetti D."/>
            <person name="Mohd Noor M.I."/>
            <person name="Ong R.C."/>
            <person name="Putra M."/>
            <person name="Sireger I.Z."/>
            <person name="Indrioko S."/>
            <person name="Kosugi Y."/>
            <person name="Izuno A."/>
            <person name="Isagi Y."/>
            <person name="Lee S.L."/>
            <person name="Shimizu K.K."/>
        </authorList>
    </citation>
    <scope>NUCLEOTIDE SEQUENCE [LARGE SCALE GENOMIC DNA]</scope>
    <source>
        <strain evidence="3">214</strain>
    </source>
</reference>
<dbReference type="InterPro" id="IPR029058">
    <property type="entry name" value="AB_hydrolase_fold"/>
</dbReference>